<keyword evidence="2" id="KW-1185">Reference proteome</keyword>
<protein>
    <submittedName>
        <fullName evidence="1">Stage II sporulation protein D</fullName>
    </submittedName>
</protein>
<gene>
    <name evidence="1" type="ORF">SAMN02745226_01488</name>
</gene>
<sequence>MYDVDKEYNIRFVRRLTKSITGFSRDILLESNALTIVNDYSVVPSGYFELLVERRDNRIPQVTFYGVAMTTMLV</sequence>
<name>A0A1M7T3B5_FERGO</name>
<dbReference type="STRING" id="1121883.SAMN02745226_01488"/>
<dbReference type="AlphaFoldDB" id="A0A1M7T3B5"/>
<proteinExistence type="predicted"/>
<evidence type="ECO:0000313" key="2">
    <source>
        <dbReference type="Proteomes" id="UP000184207"/>
    </source>
</evidence>
<accession>A0A1M7T3B5</accession>
<evidence type="ECO:0000313" key="1">
    <source>
        <dbReference type="EMBL" id="SHN65132.1"/>
    </source>
</evidence>
<dbReference type="EMBL" id="FRDJ01000008">
    <property type="protein sequence ID" value="SHN65132.1"/>
    <property type="molecule type" value="Genomic_DNA"/>
</dbReference>
<reference evidence="2" key="1">
    <citation type="submission" date="2016-12" db="EMBL/GenBank/DDBJ databases">
        <authorList>
            <person name="Varghese N."/>
            <person name="Submissions S."/>
        </authorList>
    </citation>
    <scope>NUCLEOTIDE SEQUENCE [LARGE SCALE GENOMIC DNA]</scope>
    <source>
        <strain evidence="2">DSM 13020</strain>
    </source>
</reference>
<organism evidence="1 2">
    <name type="scientific">Fervidobacterium gondwanense DSM 13020</name>
    <dbReference type="NCBI Taxonomy" id="1121883"/>
    <lineage>
        <taxon>Bacteria</taxon>
        <taxon>Thermotogati</taxon>
        <taxon>Thermotogota</taxon>
        <taxon>Thermotogae</taxon>
        <taxon>Thermotogales</taxon>
        <taxon>Fervidobacteriaceae</taxon>
        <taxon>Fervidobacterium</taxon>
    </lineage>
</organism>
<dbReference type="Proteomes" id="UP000184207">
    <property type="component" value="Unassembled WGS sequence"/>
</dbReference>